<comment type="subcellular location">
    <subcellularLocation>
        <location evidence="1">Endomembrane system</location>
    </subcellularLocation>
</comment>
<dbReference type="PROSITE" id="PS50275">
    <property type="entry name" value="SAC"/>
    <property type="match status" value="1"/>
</dbReference>
<dbReference type="EnsemblMetazoa" id="PPA06471.1">
    <property type="protein sequence ID" value="PPA06471.1"/>
    <property type="gene ID" value="WBGene00096025"/>
</dbReference>
<proteinExistence type="predicted"/>
<evidence type="ECO:0000256" key="4">
    <source>
        <dbReference type="SAM" id="MobiDB-lite"/>
    </source>
</evidence>
<name>A0A2A6BW29_PRIPA</name>
<dbReference type="PANTHER" id="PTHR45738">
    <property type="entry name" value="POLYPHOSPHOINOSITIDE PHOSPHATASE"/>
    <property type="match status" value="1"/>
</dbReference>
<keyword evidence="6" id="KW-1185">Reference proteome</keyword>
<gene>
    <name evidence="5" type="primary">WBGene00096025</name>
</gene>
<sequence length="896" mass="102200">MPGRVRRITVYETPQRFYLVGSDNSGTRFNLLKIDRLDSRALLTGEPENDYSKADIMQILSTVSEGSSIVCKVSGGGGKKGRPNGGLLERVYNAFGVLGVVRFTEGYYLIVITKATVVASFGYHTIYKIAEAAMMSLASDDHLPSAEEQRYLKQFQSVDLSTDFYFSYTYDLSRSLQENALNTNWDNEGNRTIKADSKFVWNKFLLEPLRNNLVSERWFVECVHGFVRQQMIELPCSKFSLVLIGRRSSDYAGTRFLKRGANLKGDVANDVETEQIVWDMNSAASIAKGRFSAFVQRRGSVPLRWSQDPSTRGVVGKPLILIGIHEPHAQTAGAHFADLKKKYGDPVVVMNLVKKREKRRGDENLLHEQFIKSVRYLNQFLPLPKRICYISFDVARCNKSSSTTSNVITKLEELGEKIICKSAWFQSFPLPHSRSKWSHGSFSSFSPSYSPCGRFLIQKGVCRTNCVDCLDRTNVAQFGIGKVALAFQLCAFGVLDDPKIELSSELIPDTRDVLDASPSSQFSLLVEISRVYEDLLDEHGDTMAWQYAGSQLVHSVKHYKKMAAFQERSRDIIQNLSRYYSNTFSDYDKQAALNLFLGVYRPQITSNIPLWDLPSDFYLHFKTTEKVKKDYCLWWTSEEEDQELMDGDFVLVDQKERNRPSVTNDYRVVRIATDDDFREYYRTFEMTSLDLRLKQLALMECKTVNVAGVNDEPPSGQLMKLFKSDPKAMSKKKKTDMSDDEDEDGEETRDDTIVQMEDAYEKVIEPKPEETVFPQSTVYQYVPLSLGMKSPLETYGFNERSGPSQASLKLYENYAAASSINSNPEDWSKLKPKDLLEKFKETSRITDKCTLFTADNICHTEIPSVTDRWYRFYKDSCALDHKISAKDMATFEEYAH</sequence>
<keyword evidence="2" id="KW-0378">Hydrolase</keyword>
<dbReference type="GO" id="GO:0012505">
    <property type="term" value="C:endomembrane system"/>
    <property type="evidence" value="ECO:0007669"/>
    <property type="project" value="UniProtKB-SubCell"/>
</dbReference>
<dbReference type="Pfam" id="PF02383">
    <property type="entry name" value="Syja_N"/>
    <property type="match status" value="1"/>
</dbReference>
<evidence type="ECO:0000313" key="5">
    <source>
        <dbReference type="EnsemblMetazoa" id="PPA06471.1"/>
    </source>
</evidence>
<feature type="compositionally biased region" description="Acidic residues" evidence="4">
    <location>
        <begin position="738"/>
        <end position="749"/>
    </location>
</feature>
<organism evidence="5 6">
    <name type="scientific">Pristionchus pacificus</name>
    <name type="common">Parasitic nematode worm</name>
    <dbReference type="NCBI Taxonomy" id="54126"/>
    <lineage>
        <taxon>Eukaryota</taxon>
        <taxon>Metazoa</taxon>
        <taxon>Ecdysozoa</taxon>
        <taxon>Nematoda</taxon>
        <taxon>Chromadorea</taxon>
        <taxon>Rhabditida</taxon>
        <taxon>Rhabditina</taxon>
        <taxon>Diplogasteromorpha</taxon>
        <taxon>Diplogasteroidea</taxon>
        <taxon>Neodiplogasteridae</taxon>
        <taxon>Pristionchus</taxon>
    </lineage>
</organism>
<reference evidence="6" key="1">
    <citation type="journal article" date="2008" name="Nat. Genet.">
        <title>The Pristionchus pacificus genome provides a unique perspective on nematode lifestyle and parasitism.</title>
        <authorList>
            <person name="Dieterich C."/>
            <person name="Clifton S.W."/>
            <person name="Schuster L.N."/>
            <person name="Chinwalla A."/>
            <person name="Delehaunty K."/>
            <person name="Dinkelacker I."/>
            <person name="Fulton L."/>
            <person name="Fulton R."/>
            <person name="Godfrey J."/>
            <person name="Minx P."/>
            <person name="Mitreva M."/>
            <person name="Roeseler W."/>
            <person name="Tian H."/>
            <person name="Witte H."/>
            <person name="Yang S.P."/>
            <person name="Wilson R.K."/>
            <person name="Sommer R.J."/>
        </authorList>
    </citation>
    <scope>NUCLEOTIDE SEQUENCE [LARGE SCALE GENOMIC DNA]</scope>
    <source>
        <strain evidence="6">PS312</strain>
    </source>
</reference>
<evidence type="ECO:0000256" key="3">
    <source>
        <dbReference type="ARBA" id="ARBA00023136"/>
    </source>
</evidence>
<dbReference type="Proteomes" id="UP000005239">
    <property type="component" value="Unassembled WGS sequence"/>
</dbReference>
<dbReference type="InterPro" id="IPR043573">
    <property type="entry name" value="Fig4-like"/>
</dbReference>
<dbReference type="GO" id="GO:0043813">
    <property type="term" value="F:phosphatidylinositol-3,5-bisphosphate 5-phosphatase activity"/>
    <property type="evidence" value="ECO:0000318"/>
    <property type="project" value="GO_Central"/>
</dbReference>
<accession>A0A8R1Y869</accession>
<dbReference type="GO" id="GO:0046856">
    <property type="term" value="P:phosphatidylinositol dephosphorylation"/>
    <property type="evidence" value="ECO:0000318"/>
    <property type="project" value="GO_Central"/>
</dbReference>
<reference evidence="5" key="2">
    <citation type="submission" date="2022-06" db="UniProtKB">
        <authorList>
            <consortium name="EnsemblMetazoa"/>
        </authorList>
    </citation>
    <scope>IDENTIFICATION</scope>
    <source>
        <strain evidence="5">PS312</strain>
    </source>
</reference>
<dbReference type="AlphaFoldDB" id="A0A2A6BW29"/>
<feature type="region of interest" description="Disordered" evidence="4">
    <location>
        <begin position="727"/>
        <end position="750"/>
    </location>
</feature>
<dbReference type="OrthoDB" id="405996at2759"/>
<keyword evidence="3" id="KW-0472">Membrane</keyword>
<dbReference type="InterPro" id="IPR002013">
    <property type="entry name" value="SAC_dom"/>
</dbReference>
<evidence type="ECO:0000256" key="2">
    <source>
        <dbReference type="ARBA" id="ARBA00022801"/>
    </source>
</evidence>
<evidence type="ECO:0000313" key="6">
    <source>
        <dbReference type="Proteomes" id="UP000005239"/>
    </source>
</evidence>
<accession>A0A2A6BW29</accession>
<protein>
    <submittedName>
        <fullName evidence="5">SAC domain-containing protein</fullName>
    </submittedName>
</protein>
<dbReference type="PANTHER" id="PTHR45738:SF5">
    <property type="entry name" value="POLYPHOSPHOINOSITIDE PHOSPHATASE"/>
    <property type="match status" value="1"/>
</dbReference>
<evidence type="ECO:0000256" key="1">
    <source>
        <dbReference type="ARBA" id="ARBA00004308"/>
    </source>
</evidence>